<dbReference type="GO" id="GO:0005524">
    <property type="term" value="F:ATP binding"/>
    <property type="evidence" value="ECO:0007669"/>
    <property type="project" value="UniProtKB-UniRule"/>
</dbReference>
<keyword evidence="10" id="KW-1185">Reference proteome</keyword>
<dbReference type="InterPro" id="IPR000095">
    <property type="entry name" value="CRIB_dom"/>
</dbReference>
<dbReference type="PANTHER" id="PTHR45832:SF22">
    <property type="entry name" value="SERINE_THREONINE-PROTEIN KINASE SAMKA-RELATED"/>
    <property type="match status" value="1"/>
</dbReference>
<dbReference type="OrthoDB" id="2914378at2759"/>
<evidence type="ECO:0000256" key="1">
    <source>
        <dbReference type="ARBA" id="ARBA00008874"/>
    </source>
</evidence>
<organism evidence="10">
    <name type="scientific">Entamoeba dispar (strain ATCC PRA-260 / SAW760)</name>
    <dbReference type="NCBI Taxonomy" id="370354"/>
    <lineage>
        <taxon>Eukaryota</taxon>
        <taxon>Amoebozoa</taxon>
        <taxon>Evosea</taxon>
        <taxon>Archamoebae</taxon>
        <taxon>Mastigamoebida</taxon>
        <taxon>Entamoebidae</taxon>
        <taxon>Entamoeba</taxon>
    </lineage>
</organism>
<dbReference type="InterPro" id="IPR000719">
    <property type="entry name" value="Prot_kinase_dom"/>
</dbReference>
<evidence type="ECO:0000256" key="5">
    <source>
        <dbReference type="ARBA" id="ARBA00048679"/>
    </source>
</evidence>
<dbReference type="RefSeq" id="XP_001740876.1">
    <property type="nucleotide sequence ID" value="XM_001740824.1"/>
</dbReference>
<dbReference type="Proteomes" id="UP000008076">
    <property type="component" value="Unassembled WGS sequence"/>
</dbReference>
<dbReference type="eggNOG" id="KOG0578">
    <property type="taxonomic scope" value="Eukaryota"/>
</dbReference>
<dbReference type="VEuPathDB" id="AmoebaDB:EDI_052890"/>
<dbReference type="Pfam" id="PF00069">
    <property type="entry name" value="Pkinase"/>
    <property type="match status" value="1"/>
</dbReference>
<dbReference type="InterPro" id="IPR017441">
    <property type="entry name" value="Protein_kinase_ATP_BS"/>
</dbReference>
<comment type="catalytic activity">
    <reaction evidence="5">
        <text>L-seryl-[protein] + ATP = O-phospho-L-seryl-[protein] + ADP + H(+)</text>
        <dbReference type="Rhea" id="RHEA:17989"/>
        <dbReference type="Rhea" id="RHEA-COMP:9863"/>
        <dbReference type="Rhea" id="RHEA-COMP:11604"/>
        <dbReference type="ChEBI" id="CHEBI:15378"/>
        <dbReference type="ChEBI" id="CHEBI:29999"/>
        <dbReference type="ChEBI" id="CHEBI:30616"/>
        <dbReference type="ChEBI" id="CHEBI:83421"/>
        <dbReference type="ChEBI" id="CHEBI:456216"/>
        <dbReference type="EC" id="2.7.11.1"/>
    </reaction>
</comment>
<accession>B0ES05</accession>
<keyword evidence="9" id="KW-0723">Serine/threonine-protein kinase</keyword>
<reference evidence="10" key="1">
    <citation type="submission" date="2007-12" db="EMBL/GenBank/DDBJ databases">
        <title>Annotation of Entamoeba dispar SAW760.</title>
        <authorList>
            <person name="Lorenzi H."/>
            <person name="Inman J."/>
            <person name="Schobel S."/>
            <person name="Amedeo P."/>
            <person name="Caler E."/>
        </authorList>
    </citation>
    <scope>NUCLEOTIDE SEQUENCE [LARGE SCALE GENOMIC DNA]</scope>
    <source>
        <strain evidence="10">ATCC PRA-260 / SAW760</strain>
    </source>
</reference>
<keyword evidence="2 6" id="KW-0547">Nucleotide-binding</keyword>
<dbReference type="Gene3D" id="2.30.29.30">
    <property type="entry name" value="Pleckstrin-homology domain (PH domain)/Phosphotyrosine-binding domain (PTB)"/>
    <property type="match status" value="1"/>
</dbReference>
<gene>
    <name evidence="9" type="ORF">EDI_052890</name>
</gene>
<dbReference type="GeneID" id="5886053"/>
<feature type="domain" description="Protein kinase" evidence="8">
    <location>
        <begin position="204"/>
        <end position="454"/>
    </location>
</feature>
<protein>
    <submittedName>
        <fullName evidence="9">Serine/threonine protein kinase 3/4, putative</fullName>
        <ecNumber evidence="9">2.4.1.173</ecNumber>
        <ecNumber evidence="9">2.7.12.2</ecNumber>
    </submittedName>
</protein>
<keyword evidence="3 6" id="KW-0067">ATP-binding</keyword>
<dbReference type="PROSITE" id="PS00107">
    <property type="entry name" value="PROTEIN_KINASE_ATP"/>
    <property type="match status" value="1"/>
</dbReference>
<keyword evidence="9" id="KW-0328">Glycosyltransferase</keyword>
<dbReference type="GO" id="GO:0004708">
    <property type="term" value="F:MAP kinase kinase activity"/>
    <property type="evidence" value="ECO:0007669"/>
    <property type="project" value="UniProtKB-EC"/>
</dbReference>
<feature type="binding site" evidence="6">
    <location>
        <position position="234"/>
    </location>
    <ligand>
        <name>ATP</name>
        <dbReference type="ChEBI" id="CHEBI:30616"/>
    </ligand>
</feature>
<evidence type="ECO:0000256" key="2">
    <source>
        <dbReference type="ARBA" id="ARBA00022741"/>
    </source>
</evidence>
<dbReference type="InterPro" id="IPR051931">
    <property type="entry name" value="PAK3-like"/>
</dbReference>
<dbReference type="PANTHER" id="PTHR45832">
    <property type="entry name" value="SERINE/THREONINE-PROTEIN KINASE SAMKA-RELATED-RELATED"/>
    <property type="match status" value="1"/>
</dbReference>
<dbReference type="KEGG" id="edi:EDI_052890"/>
<dbReference type="InterPro" id="IPR036936">
    <property type="entry name" value="CRIB_dom_sf"/>
</dbReference>
<dbReference type="GO" id="GO:0016906">
    <property type="term" value="F:sterol 3-beta-glucosyltransferase activity"/>
    <property type="evidence" value="ECO:0007669"/>
    <property type="project" value="UniProtKB-EC"/>
</dbReference>
<dbReference type="GO" id="GO:0004674">
    <property type="term" value="F:protein serine/threonine kinase activity"/>
    <property type="evidence" value="ECO:0007669"/>
    <property type="project" value="UniProtKB-KW"/>
</dbReference>
<proteinExistence type="inferred from homology"/>
<dbReference type="FunFam" id="1.10.510.10:FF:000905">
    <property type="entry name" value="Non-specific serine/threonine protein kinase"/>
    <property type="match status" value="1"/>
</dbReference>
<dbReference type="SUPFAM" id="SSF56112">
    <property type="entry name" value="Protein kinase-like (PK-like)"/>
    <property type="match status" value="1"/>
</dbReference>
<comment type="similarity">
    <text evidence="1">Belongs to the protein kinase superfamily. STE Ser/Thr protein kinase family. STE20 subfamily.</text>
</comment>
<feature type="domain" description="PH" evidence="7">
    <location>
        <begin position="17"/>
        <end position="112"/>
    </location>
</feature>
<dbReference type="EC" id="2.7.12.2" evidence="9"/>
<dbReference type="FunFam" id="2.30.29.30:FF:000286">
    <property type="entry name" value="PH-protein kinase domain containing protein"/>
    <property type="match status" value="1"/>
</dbReference>
<dbReference type="EC" id="2.4.1.173" evidence="9"/>
<dbReference type="Pfam" id="PF00786">
    <property type="entry name" value="PBD"/>
    <property type="match status" value="1"/>
</dbReference>
<comment type="catalytic activity">
    <reaction evidence="4">
        <text>L-threonyl-[protein] + ATP = O-phospho-L-threonyl-[protein] + ADP + H(+)</text>
        <dbReference type="Rhea" id="RHEA:46608"/>
        <dbReference type="Rhea" id="RHEA-COMP:11060"/>
        <dbReference type="Rhea" id="RHEA-COMP:11605"/>
        <dbReference type="ChEBI" id="CHEBI:15378"/>
        <dbReference type="ChEBI" id="CHEBI:30013"/>
        <dbReference type="ChEBI" id="CHEBI:30616"/>
        <dbReference type="ChEBI" id="CHEBI:61977"/>
        <dbReference type="ChEBI" id="CHEBI:456216"/>
        <dbReference type="EC" id="2.7.11.1"/>
    </reaction>
</comment>
<dbReference type="OMA" id="WMAAISI"/>
<dbReference type="PROSITE" id="PS50003">
    <property type="entry name" value="PH_DOMAIN"/>
    <property type="match status" value="1"/>
</dbReference>
<dbReference type="Gene3D" id="3.90.810.10">
    <property type="entry name" value="CRIB domain"/>
    <property type="match status" value="1"/>
</dbReference>
<dbReference type="Pfam" id="PF00169">
    <property type="entry name" value="PH"/>
    <property type="match status" value="1"/>
</dbReference>
<dbReference type="SUPFAM" id="SSF50729">
    <property type="entry name" value="PH domain-like"/>
    <property type="match status" value="1"/>
</dbReference>
<dbReference type="InterPro" id="IPR011009">
    <property type="entry name" value="Kinase-like_dom_sf"/>
</dbReference>
<sequence>MSIDLASFFYVSIPTNKIIKEGFMVKRGHIVRNWLQRWFVLTNDILYYFDEQKLHLKGYIPLAFGTITRSPEMKKQPCFQLVSPLQNKTYFIQCGTEDECGLWMAAISIVLNKYIGEPETMDHVTHVTYNEGGFCGIPPEWENMFIALGITKEEIKSNEKEAMQVIQFTKKLEDQPLGPPPMPENEITITLKDIVQPGNPTELFDNWQQIGEGVSGVVFQCVDKKTKEERAVKKIKIEDDSINLQEIKIMQTLKHPNIVGFFGCFELDNYLYISMEFMDRNNLTAILEFFPSIAMNEPQIAYVARETNEALRYVHSFHRIHRDIKSDNILINHNGEVKLADFGVSVQLTKNKSKRNTIVGTPYWMAPEVIKGKDYDCLIDVWSLGIMCREMMEGYPPYMDDPPLRALFQISTKGVPPITTGSWSKELLDYVNGCLSVNPDQRPSTESSIKNPFFQKACTKIEFADFVSRVEQIALEQQN</sequence>
<dbReference type="InterPro" id="IPR001849">
    <property type="entry name" value="PH_domain"/>
</dbReference>
<keyword evidence="9" id="KW-0418">Kinase</keyword>
<dbReference type="FunFam" id="3.90.810.10:FF:000013">
    <property type="entry name" value="Non-specific serine/threonine protein kinase"/>
    <property type="match status" value="1"/>
</dbReference>
<dbReference type="GO" id="GO:0005547">
    <property type="term" value="F:phosphatidylinositol-3,4,5-trisphosphate binding"/>
    <property type="evidence" value="ECO:0007669"/>
    <property type="project" value="UniProtKB-ARBA"/>
</dbReference>
<dbReference type="EMBL" id="DS550573">
    <property type="protein sequence ID" value="EDR22686.1"/>
    <property type="molecule type" value="Genomic_DNA"/>
</dbReference>
<dbReference type="AlphaFoldDB" id="B0ES05"/>
<evidence type="ECO:0000256" key="4">
    <source>
        <dbReference type="ARBA" id="ARBA00047899"/>
    </source>
</evidence>
<evidence type="ECO:0000259" key="7">
    <source>
        <dbReference type="PROSITE" id="PS50003"/>
    </source>
</evidence>
<evidence type="ECO:0000256" key="3">
    <source>
        <dbReference type="ARBA" id="ARBA00022840"/>
    </source>
</evidence>
<name>B0ES05_ENTDS</name>
<dbReference type="CDD" id="cd06614">
    <property type="entry name" value="STKc_PAK"/>
    <property type="match status" value="1"/>
</dbReference>
<dbReference type="Gene3D" id="1.10.510.10">
    <property type="entry name" value="Transferase(Phosphotransferase) domain 1"/>
    <property type="match status" value="1"/>
</dbReference>
<dbReference type="InterPro" id="IPR011993">
    <property type="entry name" value="PH-like_dom_sf"/>
</dbReference>
<evidence type="ECO:0000256" key="6">
    <source>
        <dbReference type="PROSITE-ProRule" id="PRU10141"/>
    </source>
</evidence>
<dbReference type="SMART" id="SM00233">
    <property type="entry name" value="PH"/>
    <property type="match status" value="1"/>
</dbReference>
<evidence type="ECO:0000313" key="10">
    <source>
        <dbReference type="Proteomes" id="UP000008076"/>
    </source>
</evidence>
<dbReference type="GO" id="GO:0106310">
    <property type="term" value="F:protein serine kinase activity"/>
    <property type="evidence" value="ECO:0007669"/>
    <property type="project" value="RHEA"/>
</dbReference>
<dbReference type="SMART" id="SM00220">
    <property type="entry name" value="S_TKc"/>
    <property type="match status" value="1"/>
</dbReference>
<keyword evidence="9" id="KW-0808">Transferase</keyword>
<evidence type="ECO:0000259" key="8">
    <source>
        <dbReference type="PROSITE" id="PS50011"/>
    </source>
</evidence>
<dbReference type="PROSITE" id="PS50011">
    <property type="entry name" value="PROTEIN_KINASE_DOM"/>
    <property type="match status" value="1"/>
</dbReference>
<evidence type="ECO:0000313" key="9">
    <source>
        <dbReference type="EMBL" id="EDR22686.1"/>
    </source>
</evidence>